<proteinExistence type="predicted"/>
<dbReference type="OrthoDB" id="5186830at2"/>
<dbReference type="InterPro" id="IPR029068">
    <property type="entry name" value="Glyas_Bleomycin-R_OHBP_Dase"/>
</dbReference>
<organism evidence="1 2">
    <name type="scientific">Pedobacter ginsenosidimutans</name>
    <dbReference type="NCBI Taxonomy" id="687842"/>
    <lineage>
        <taxon>Bacteria</taxon>
        <taxon>Pseudomonadati</taxon>
        <taxon>Bacteroidota</taxon>
        <taxon>Sphingobacteriia</taxon>
        <taxon>Sphingobacteriales</taxon>
        <taxon>Sphingobacteriaceae</taxon>
        <taxon>Pedobacter</taxon>
    </lineage>
</organism>
<comment type="caution">
    <text evidence="1">The sequence shown here is derived from an EMBL/GenBank/DDBJ whole genome shotgun (WGS) entry which is preliminary data.</text>
</comment>
<accession>A0A0T5VRV0</accession>
<evidence type="ECO:0000313" key="1">
    <source>
        <dbReference type="EMBL" id="KRT16552.1"/>
    </source>
</evidence>
<dbReference type="RefSeq" id="WP_057932233.1">
    <property type="nucleotide sequence ID" value="NZ_LMZQ01000005.1"/>
</dbReference>
<keyword evidence="2" id="KW-1185">Reference proteome</keyword>
<gene>
    <name evidence="1" type="ORF">ASU31_10345</name>
</gene>
<dbReference type="Gene3D" id="3.10.180.10">
    <property type="entry name" value="2,3-Dihydroxybiphenyl 1,2-Dioxygenase, domain 1"/>
    <property type="match status" value="1"/>
</dbReference>
<dbReference type="Proteomes" id="UP000051950">
    <property type="component" value="Unassembled WGS sequence"/>
</dbReference>
<protein>
    <submittedName>
        <fullName evidence="1">Bleomycin resistance protein</fullName>
    </submittedName>
</protein>
<dbReference type="AlphaFoldDB" id="A0A0T5VRV0"/>
<dbReference type="SUPFAM" id="SSF54593">
    <property type="entry name" value="Glyoxalase/Bleomycin resistance protein/Dihydroxybiphenyl dioxygenase"/>
    <property type="match status" value="1"/>
</dbReference>
<dbReference type="EMBL" id="LMZQ01000005">
    <property type="protein sequence ID" value="KRT16552.1"/>
    <property type="molecule type" value="Genomic_DNA"/>
</dbReference>
<evidence type="ECO:0000313" key="2">
    <source>
        <dbReference type="Proteomes" id="UP000051950"/>
    </source>
</evidence>
<reference evidence="1 2" key="1">
    <citation type="submission" date="2015-11" db="EMBL/GenBank/DDBJ databases">
        <title>Sequence of Pedobacter ginsenosidimutans.</title>
        <authorList>
            <person name="Carson E."/>
            <person name="Keyser V."/>
            <person name="Newman J."/>
            <person name="Miller J."/>
        </authorList>
    </citation>
    <scope>NUCLEOTIDE SEQUENCE [LARGE SCALE GENOMIC DNA]</scope>
    <source>
        <strain evidence="1 2">KACC 14530</strain>
    </source>
</reference>
<dbReference type="STRING" id="687842.ASU31_10345"/>
<sequence length="116" mass="13396">MDIRLLVLRTVDTKLLADFYSLLGIQFQYHKHDNSPYHYSATIGVTVLEIYPLAKNQIEADRNLRLGFGIENFDQVMITLKTLQVDFSQEPTQTEFGFIAIIIDPDGRKIELYKNS</sequence>
<name>A0A0T5VRV0_9SPHI</name>